<proteinExistence type="predicted"/>
<evidence type="ECO:0000313" key="3">
    <source>
        <dbReference type="Proteomes" id="UP001152795"/>
    </source>
</evidence>
<reference evidence="2" key="1">
    <citation type="submission" date="2020-04" db="EMBL/GenBank/DDBJ databases">
        <authorList>
            <person name="Alioto T."/>
            <person name="Alioto T."/>
            <person name="Gomez Garrido J."/>
        </authorList>
    </citation>
    <scope>NUCLEOTIDE SEQUENCE</scope>
    <source>
        <strain evidence="2">A484AB</strain>
    </source>
</reference>
<dbReference type="EMBL" id="CACRXK020020526">
    <property type="protein sequence ID" value="CAB4034907.1"/>
    <property type="molecule type" value="Genomic_DNA"/>
</dbReference>
<accession>A0A6S7JTI1</accession>
<keyword evidence="3" id="KW-1185">Reference proteome</keyword>
<name>A0A6S7JTI1_PARCT</name>
<feature type="region of interest" description="Disordered" evidence="1">
    <location>
        <begin position="1"/>
        <end position="52"/>
    </location>
</feature>
<dbReference type="Proteomes" id="UP001152795">
    <property type="component" value="Unassembled WGS sequence"/>
</dbReference>
<evidence type="ECO:0000313" key="2">
    <source>
        <dbReference type="EMBL" id="CAB4034907.1"/>
    </source>
</evidence>
<feature type="compositionally biased region" description="Polar residues" evidence="1">
    <location>
        <begin position="34"/>
        <end position="46"/>
    </location>
</feature>
<gene>
    <name evidence="2" type="ORF">PACLA_8A003356</name>
</gene>
<evidence type="ECO:0000256" key="1">
    <source>
        <dbReference type="SAM" id="MobiDB-lite"/>
    </source>
</evidence>
<protein>
    <submittedName>
        <fullName evidence="2">Uncharacterized protein</fullName>
    </submittedName>
</protein>
<sequence>MAVKRVKRPFNFPVGDSPGKPKNKIPAFPRPSSRKSLFSQKESTGLSKKPIPWSDNETTSLVQYICLYWKDAWTNKWPSTKDPEFWKGCADAVNKTCNSNRTGN</sequence>
<dbReference type="AlphaFoldDB" id="A0A6S7JTI1"/>
<organism evidence="2 3">
    <name type="scientific">Paramuricea clavata</name>
    <name type="common">Red gorgonian</name>
    <name type="synonym">Violescent sea-whip</name>
    <dbReference type="NCBI Taxonomy" id="317549"/>
    <lineage>
        <taxon>Eukaryota</taxon>
        <taxon>Metazoa</taxon>
        <taxon>Cnidaria</taxon>
        <taxon>Anthozoa</taxon>
        <taxon>Octocorallia</taxon>
        <taxon>Malacalcyonacea</taxon>
        <taxon>Plexauridae</taxon>
        <taxon>Paramuricea</taxon>
    </lineage>
</organism>
<comment type="caution">
    <text evidence="2">The sequence shown here is derived from an EMBL/GenBank/DDBJ whole genome shotgun (WGS) entry which is preliminary data.</text>
</comment>